<dbReference type="GO" id="GO:0008483">
    <property type="term" value="F:transaminase activity"/>
    <property type="evidence" value="ECO:0007669"/>
    <property type="project" value="UniProtKB-KW"/>
</dbReference>
<keyword evidence="1 4" id="KW-0032">Aminotransferase</keyword>
<feature type="binding site" evidence="4">
    <location>
        <position position="280"/>
    </location>
    <ligand>
        <name>N(2)-acetyl-L-ornithine</name>
        <dbReference type="ChEBI" id="CHEBI:57805"/>
    </ligand>
</feature>
<dbReference type="InterPro" id="IPR005814">
    <property type="entry name" value="Aminotrans_3"/>
</dbReference>
<dbReference type="InterPro" id="IPR015421">
    <property type="entry name" value="PyrdxlP-dep_Trfase_major"/>
</dbReference>
<dbReference type="Proteomes" id="UP001157353">
    <property type="component" value="Unassembled WGS sequence"/>
</dbReference>
<keyword evidence="2 4" id="KW-0808">Transferase</keyword>
<comment type="caution">
    <text evidence="5">The sequence shown here is derived from an EMBL/GenBank/DDBJ whole genome shotgun (WGS) entry which is preliminary data.</text>
</comment>
<comment type="cofactor">
    <cofactor evidence="4">
        <name>pyridoxal 5'-phosphate</name>
        <dbReference type="ChEBI" id="CHEBI:597326"/>
    </cofactor>
    <text evidence="4">Binds 1 pyridoxal phosphate per subunit.</text>
</comment>
<gene>
    <name evidence="5" type="primary">argD_2</name>
    <name evidence="4" type="synonym">argD</name>
    <name evidence="5" type="ORF">GCM10007916_27000</name>
</gene>
<accession>A0ABQ6E2I6</accession>
<comment type="miscellaneous">
    <text evidence="4">May also have succinyldiaminopimelate aminotransferase activity, thus carrying out the corresponding step in lysine biosynthesis.</text>
</comment>
<comment type="catalytic activity">
    <reaction evidence="4">
        <text>N(2)-acetyl-L-ornithine + 2-oxoglutarate = N-acetyl-L-glutamate 5-semialdehyde + L-glutamate</text>
        <dbReference type="Rhea" id="RHEA:18049"/>
        <dbReference type="ChEBI" id="CHEBI:16810"/>
        <dbReference type="ChEBI" id="CHEBI:29123"/>
        <dbReference type="ChEBI" id="CHEBI:29985"/>
        <dbReference type="ChEBI" id="CHEBI:57805"/>
        <dbReference type="EC" id="2.6.1.11"/>
    </reaction>
</comment>
<dbReference type="InterPro" id="IPR049704">
    <property type="entry name" value="Aminotrans_3_PPA_site"/>
</dbReference>
<dbReference type="InterPro" id="IPR017652">
    <property type="entry name" value="Ac/SucOrn_transaminase_bac"/>
</dbReference>
<keyword evidence="6" id="KW-1185">Reference proteome</keyword>
<feature type="modified residue" description="N6-(pyridoxal phosphate)lysine" evidence="4">
    <location>
        <position position="252"/>
    </location>
</feature>
<evidence type="ECO:0000256" key="4">
    <source>
        <dbReference type="HAMAP-Rule" id="MF_01107"/>
    </source>
</evidence>
<dbReference type="NCBIfam" id="TIGR00707">
    <property type="entry name" value="argD"/>
    <property type="match status" value="1"/>
</dbReference>
<keyword evidence="4" id="KW-0963">Cytoplasm</keyword>
<dbReference type="Gene3D" id="3.40.640.10">
    <property type="entry name" value="Type I PLP-dependent aspartate aminotransferase-like (Major domain)"/>
    <property type="match status" value="1"/>
</dbReference>
<dbReference type="EMBL" id="BSPQ01000013">
    <property type="protein sequence ID" value="GLS91631.1"/>
    <property type="molecule type" value="Genomic_DNA"/>
</dbReference>
<dbReference type="InterPro" id="IPR050103">
    <property type="entry name" value="Class-III_PLP-dep_AT"/>
</dbReference>
<feature type="binding site" evidence="4">
    <location>
        <begin position="223"/>
        <end position="226"/>
    </location>
    <ligand>
        <name>pyridoxal 5'-phosphate</name>
        <dbReference type="ChEBI" id="CHEBI:597326"/>
    </ligand>
</feature>
<comment type="similarity">
    <text evidence="4">Belongs to the class-III pyridoxal-phosphate-dependent aminotransferase family. ArgD subfamily.</text>
</comment>
<dbReference type="InterPro" id="IPR015422">
    <property type="entry name" value="PyrdxlP-dep_Trfase_small"/>
</dbReference>
<dbReference type="Gene3D" id="3.90.1150.10">
    <property type="entry name" value="Aspartate Aminotransferase, domain 1"/>
    <property type="match status" value="1"/>
</dbReference>
<protein>
    <recommendedName>
        <fullName evidence="4">Acetylornithine aminotransferase</fullName>
        <shortName evidence="4">ACOAT</shortName>
        <ecNumber evidence="4">2.6.1.11</ecNumber>
    </recommendedName>
</protein>
<name>A0ABQ6E2I6_9GAMM</name>
<comment type="subunit">
    <text evidence="4">Homodimer.</text>
</comment>
<comment type="subcellular location">
    <subcellularLocation>
        <location evidence="4">Cytoplasm</location>
    </subcellularLocation>
</comment>
<evidence type="ECO:0000256" key="1">
    <source>
        <dbReference type="ARBA" id="ARBA00022576"/>
    </source>
</evidence>
<evidence type="ECO:0000256" key="3">
    <source>
        <dbReference type="ARBA" id="ARBA00022898"/>
    </source>
</evidence>
<feature type="binding site" evidence="4">
    <location>
        <begin position="105"/>
        <end position="106"/>
    </location>
    <ligand>
        <name>pyridoxal 5'-phosphate</name>
        <dbReference type="ChEBI" id="CHEBI:597326"/>
    </ligand>
</feature>
<comment type="pathway">
    <text evidence="4">Amino-acid biosynthesis; L-arginine biosynthesis; N(2)-acetyl-L-ornithine from L-glutamate: step 4/4.</text>
</comment>
<feature type="binding site" evidence="4">
    <location>
        <position position="281"/>
    </location>
    <ligand>
        <name>pyridoxal 5'-phosphate</name>
        <dbReference type="ChEBI" id="CHEBI:597326"/>
    </ligand>
</feature>
<evidence type="ECO:0000256" key="2">
    <source>
        <dbReference type="ARBA" id="ARBA00022679"/>
    </source>
</evidence>
<dbReference type="InterPro" id="IPR004636">
    <property type="entry name" value="AcOrn/SuccOrn_fam"/>
</dbReference>
<dbReference type="NCBIfam" id="TIGR03246">
    <property type="entry name" value="arg_catab_astC"/>
    <property type="match status" value="1"/>
</dbReference>
<feature type="binding site" evidence="4">
    <location>
        <position position="138"/>
    </location>
    <ligand>
        <name>pyridoxal 5'-phosphate</name>
        <dbReference type="ChEBI" id="CHEBI:597326"/>
    </ligand>
</feature>
<dbReference type="PROSITE" id="PS00600">
    <property type="entry name" value="AA_TRANSFER_CLASS_3"/>
    <property type="match status" value="1"/>
</dbReference>
<keyword evidence="3 4" id="KW-0663">Pyridoxal phosphate</keyword>
<dbReference type="SUPFAM" id="SSF53383">
    <property type="entry name" value="PLP-dependent transferases"/>
    <property type="match status" value="1"/>
</dbReference>
<keyword evidence="4" id="KW-0055">Arginine biosynthesis</keyword>
<dbReference type="RefSeq" id="WP_284204740.1">
    <property type="nucleotide sequence ID" value="NZ_BSPQ01000013.1"/>
</dbReference>
<evidence type="ECO:0000313" key="5">
    <source>
        <dbReference type="EMBL" id="GLS91631.1"/>
    </source>
</evidence>
<dbReference type="InterPro" id="IPR015424">
    <property type="entry name" value="PyrdxlP-dep_Trfase"/>
</dbReference>
<dbReference type="PANTHER" id="PTHR11986:SF113">
    <property type="entry name" value="SUCCINYLORNITHINE TRANSAMINASE"/>
    <property type="match status" value="1"/>
</dbReference>
<dbReference type="Pfam" id="PF00202">
    <property type="entry name" value="Aminotran_3"/>
    <property type="match status" value="1"/>
</dbReference>
<evidence type="ECO:0000313" key="6">
    <source>
        <dbReference type="Proteomes" id="UP001157353"/>
    </source>
</evidence>
<organism evidence="5 6">
    <name type="scientific">Psychromonas marina</name>
    <dbReference type="NCBI Taxonomy" id="88364"/>
    <lineage>
        <taxon>Bacteria</taxon>
        <taxon>Pseudomonadati</taxon>
        <taxon>Pseudomonadota</taxon>
        <taxon>Gammaproteobacteria</taxon>
        <taxon>Alteromonadales</taxon>
        <taxon>Psychromonadaceae</taxon>
        <taxon>Psychromonas</taxon>
    </lineage>
</organism>
<reference evidence="6" key="1">
    <citation type="journal article" date="2019" name="Int. J. Syst. Evol. Microbiol.">
        <title>The Global Catalogue of Microorganisms (GCM) 10K type strain sequencing project: providing services to taxonomists for standard genome sequencing and annotation.</title>
        <authorList>
            <consortium name="The Broad Institute Genomics Platform"/>
            <consortium name="The Broad Institute Genome Sequencing Center for Infectious Disease"/>
            <person name="Wu L."/>
            <person name="Ma J."/>
        </authorList>
    </citation>
    <scope>NUCLEOTIDE SEQUENCE [LARGE SCALE GENOMIC DNA]</scope>
    <source>
        <strain evidence="6">NBRC 103166</strain>
    </source>
</reference>
<dbReference type="NCBIfam" id="NF002325">
    <property type="entry name" value="PRK01278.1"/>
    <property type="match status" value="1"/>
</dbReference>
<dbReference type="NCBIfam" id="NF003468">
    <property type="entry name" value="PRK05093.1"/>
    <property type="match status" value="1"/>
</dbReference>
<feature type="binding site" evidence="4">
    <location>
        <position position="141"/>
    </location>
    <ligand>
        <name>N(2)-acetyl-L-ornithine</name>
        <dbReference type="ChEBI" id="CHEBI:57805"/>
    </ligand>
</feature>
<dbReference type="NCBIfam" id="NF009047">
    <property type="entry name" value="PRK12381.1"/>
    <property type="match status" value="1"/>
</dbReference>
<dbReference type="HAMAP" id="MF_01107">
    <property type="entry name" value="ArgD_aminotrans_3"/>
    <property type="match status" value="1"/>
</dbReference>
<sequence>MTQGPIRADFDQYMIPTYAPAAFIPVKGKGSVITDQQGKEYIDFAGGIAVNGLGHGNEKLKQALTEQADALWHLGNGYTNEPVLKLAKQLVESTFADKVFFCNSGAEANEAALKLARKYAHDKHGANKNEIVAFSNSFHGRTLFTVSAGGQPKYSQDFAPLPGGIHHTEFNDIEAAKALINANTCAVIVEPIQGEGGVVPAQVAFLQALRELCDQHDALLIFDEVQTGVGRTGHLYAYMHYGVVPDLLSTAKALGGGFPIGAVLTTNKFASTLSVGTHGTTYGGNPLAAAVANAVLDQINQTAFLQGVDERHTLFITKLNEINEKFALFKDIRGLGLLIGCELIDTHSGQAKVISNLAAEQGLIFLIAGPNVIRFAPALNIPIKDIETGLSRFTAALDIYLKKE</sequence>
<dbReference type="PIRSF" id="PIRSF000521">
    <property type="entry name" value="Transaminase_4ab_Lys_Orn"/>
    <property type="match status" value="1"/>
</dbReference>
<dbReference type="EC" id="2.6.1.11" evidence="4"/>
<proteinExistence type="inferred from homology"/>
<dbReference type="CDD" id="cd00610">
    <property type="entry name" value="OAT_like"/>
    <property type="match status" value="1"/>
</dbReference>
<dbReference type="PANTHER" id="PTHR11986">
    <property type="entry name" value="AMINOTRANSFERASE CLASS III"/>
    <property type="match status" value="1"/>
</dbReference>
<keyword evidence="4" id="KW-0028">Amino-acid biosynthesis</keyword>